<accession>A0ABU8I7C7</accession>
<comment type="caution">
    <text evidence="1">The sequence shown here is derived from an EMBL/GenBank/DDBJ whole genome shotgun (WGS) entry which is preliminary data.</text>
</comment>
<protein>
    <recommendedName>
        <fullName evidence="3">Lipoprotein</fullName>
    </recommendedName>
</protein>
<sequence>MRNIFLRLVMGMVALGIVSLGLVGCQGGGKMGSDDSVGSGDTVGLGERSGLDSVLGQDGFSDGGNVDSLKVVRANYDRIQGIRDWDRIDSAEIFESTEGGMVYYYFKNKVLEKLDVSYYGESGYTLAKYYLLDNKVSFVFEERYNYNSHMYAPEFDMDKTKKFGEDRFYYYDGKFFKFIGTKEQEEDVAGTRDRAQVNLDMFQKFMKIKANNYKAERD</sequence>
<gene>
    <name evidence="1" type="ORF">VJ786_10965</name>
</gene>
<dbReference type="RefSeq" id="WP_144038102.1">
    <property type="nucleotide sequence ID" value="NZ_JAYLLN010000026.1"/>
</dbReference>
<evidence type="ECO:0000313" key="1">
    <source>
        <dbReference type="EMBL" id="MEI5985422.1"/>
    </source>
</evidence>
<reference evidence="1 2" key="1">
    <citation type="submission" date="2024-01" db="EMBL/GenBank/DDBJ databases">
        <title>Sphingobacterium tenebrionis sp. nov., a novel endophyte isolated from tenebrio molitor intestines.</title>
        <authorList>
            <person name="Zhang C."/>
        </authorList>
    </citation>
    <scope>NUCLEOTIDE SEQUENCE [LARGE SCALE GENOMIC DNA]</scope>
    <source>
        <strain evidence="1 2">PU5-4</strain>
    </source>
</reference>
<evidence type="ECO:0008006" key="3">
    <source>
        <dbReference type="Google" id="ProtNLM"/>
    </source>
</evidence>
<dbReference type="PROSITE" id="PS51257">
    <property type="entry name" value="PROKAR_LIPOPROTEIN"/>
    <property type="match status" value="1"/>
</dbReference>
<organism evidence="1 2">
    <name type="scientific">Sphingobacterium tenebrionis</name>
    <dbReference type="NCBI Taxonomy" id="3111775"/>
    <lineage>
        <taxon>Bacteria</taxon>
        <taxon>Pseudomonadati</taxon>
        <taxon>Bacteroidota</taxon>
        <taxon>Sphingobacteriia</taxon>
        <taxon>Sphingobacteriales</taxon>
        <taxon>Sphingobacteriaceae</taxon>
        <taxon>Sphingobacterium</taxon>
    </lineage>
</organism>
<keyword evidence="2" id="KW-1185">Reference proteome</keyword>
<evidence type="ECO:0000313" key="2">
    <source>
        <dbReference type="Proteomes" id="UP001363035"/>
    </source>
</evidence>
<name>A0ABU8I7C7_9SPHI</name>
<dbReference type="Proteomes" id="UP001363035">
    <property type="component" value="Unassembled WGS sequence"/>
</dbReference>
<dbReference type="EMBL" id="JAYLLN010000026">
    <property type="protein sequence ID" value="MEI5985422.1"/>
    <property type="molecule type" value="Genomic_DNA"/>
</dbReference>
<proteinExistence type="predicted"/>